<reference evidence="3" key="1">
    <citation type="journal article" date="2017" name="Front. Plant Sci.">
        <title>Climate Clever Clovers: New Paradigm to Reduce the Environmental Footprint of Ruminants by Breeding Low Methanogenic Forages Utilizing Haplotype Variation.</title>
        <authorList>
            <person name="Kaur P."/>
            <person name="Appels R."/>
            <person name="Bayer P.E."/>
            <person name="Keeble-Gagnere G."/>
            <person name="Wang J."/>
            <person name="Hirakawa H."/>
            <person name="Shirasawa K."/>
            <person name="Vercoe P."/>
            <person name="Stefanova K."/>
            <person name="Durmic Z."/>
            <person name="Nichols P."/>
            <person name="Revell C."/>
            <person name="Isobe S.N."/>
            <person name="Edwards D."/>
            <person name="Erskine W."/>
        </authorList>
    </citation>
    <scope>NUCLEOTIDE SEQUENCE [LARGE SCALE GENOMIC DNA]</scope>
    <source>
        <strain evidence="3">cv. Daliak</strain>
    </source>
</reference>
<name>A0A2Z6PBF5_TRISU</name>
<dbReference type="Proteomes" id="UP000242715">
    <property type="component" value="Unassembled WGS sequence"/>
</dbReference>
<feature type="region of interest" description="Disordered" evidence="1">
    <location>
        <begin position="1"/>
        <end position="62"/>
    </location>
</feature>
<feature type="compositionally biased region" description="Basic and acidic residues" evidence="1">
    <location>
        <begin position="45"/>
        <end position="57"/>
    </location>
</feature>
<feature type="compositionally biased region" description="Basic and acidic residues" evidence="1">
    <location>
        <begin position="13"/>
        <end position="33"/>
    </location>
</feature>
<organism evidence="2 3">
    <name type="scientific">Trifolium subterraneum</name>
    <name type="common">Subterranean clover</name>
    <dbReference type="NCBI Taxonomy" id="3900"/>
    <lineage>
        <taxon>Eukaryota</taxon>
        <taxon>Viridiplantae</taxon>
        <taxon>Streptophyta</taxon>
        <taxon>Embryophyta</taxon>
        <taxon>Tracheophyta</taxon>
        <taxon>Spermatophyta</taxon>
        <taxon>Magnoliopsida</taxon>
        <taxon>eudicotyledons</taxon>
        <taxon>Gunneridae</taxon>
        <taxon>Pentapetalae</taxon>
        <taxon>rosids</taxon>
        <taxon>fabids</taxon>
        <taxon>Fabales</taxon>
        <taxon>Fabaceae</taxon>
        <taxon>Papilionoideae</taxon>
        <taxon>50 kb inversion clade</taxon>
        <taxon>NPAAA clade</taxon>
        <taxon>Hologalegina</taxon>
        <taxon>IRL clade</taxon>
        <taxon>Trifolieae</taxon>
        <taxon>Trifolium</taxon>
    </lineage>
</organism>
<proteinExistence type="predicted"/>
<dbReference type="EMBL" id="DF973812">
    <property type="protein sequence ID" value="GAU40507.1"/>
    <property type="molecule type" value="Genomic_DNA"/>
</dbReference>
<evidence type="ECO:0000256" key="1">
    <source>
        <dbReference type="SAM" id="MobiDB-lite"/>
    </source>
</evidence>
<gene>
    <name evidence="2" type="ORF">TSUD_92790</name>
</gene>
<evidence type="ECO:0000313" key="2">
    <source>
        <dbReference type="EMBL" id="GAU40507.1"/>
    </source>
</evidence>
<dbReference type="AlphaFoldDB" id="A0A2Z6PBF5"/>
<accession>A0A2Z6PBF5</accession>
<evidence type="ECO:0000313" key="3">
    <source>
        <dbReference type="Proteomes" id="UP000242715"/>
    </source>
</evidence>
<keyword evidence="3" id="KW-1185">Reference proteome</keyword>
<protein>
    <submittedName>
        <fullName evidence="2">Uncharacterized protein</fullName>
    </submittedName>
</protein>
<sequence length="121" mass="13688">MNEGIEKKHKGGKKEDEMRGKSFDLSDAVERKPNSLSVSSWLSVGKKDPSLKPRDSPPHLSLSLSLQTKNPIAFFTPSSIKTPKLSLSLSFPRFHHHTLLPSLSYSHFVVYFTFFQHFSAE</sequence>